<gene>
    <name evidence="1" type="ORF">IEQ34_017238</name>
</gene>
<comment type="caution">
    <text evidence="1">The sequence shown here is derived from an EMBL/GenBank/DDBJ whole genome shotgun (WGS) entry which is preliminary data.</text>
</comment>
<protein>
    <submittedName>
        <fullName evidence="1">Uncharacterized protein</fullName>
    </submittedName>
</protein>
<evidence type="ECO:0000313" key="2">
    <source>
        <dbReference type="Proteomes" id="UP000775213"/>
    </source>
</evidence>
<accession>A0AAV7GAZ3</accession>
<sequence length="86" mass="10239">MLCLFSYHVREAPCSGTLACYNNPLKDLLNQHILDTLQLCWILLKTELLVLRVIFGTLLSTIFYSDEERRYMQCYFFYLELITYIS</sequence>
<name>A0AAV7GAZ3_DENCH</name>
<keyword evidence="2" id="KW-1185">Reference proteome</keyword>
<proteinExistence type="predicted"/>
<dbReference type="AlphaFoldDB" id="A0AAV7GAZ3"/>
<dbReference type="Proteomes" id="UP000775213">
    <property type="component" value="Unassembled WGS sequence"/>
</dbReference>
<reference evidence="1 2" key="1">
    <citation type="journal article" date="2021" name="Hortic Res">
        <title>Chromosome-scale assembly of the Dendrobium chrysotoxum genome enhances the understanding of orchid evolution.</title>
        <authorList>
            <person name="Zhang Y."/>
            <person name="Zhang G.Q."/>
            <person name="Zhang D."/>
            <person name="Liu X.D."/>
            <person name="Xu X.Y."/>
            <person name="Sun W.H."/>
            <person name="Yu X."/>
            <person name="Zhu X."/>
            <person name="Wang Z.W."/>
            <person name="Zhao X."/>
            <person name="Zhong W.Y."/>
            <person name="Chen H."/>
            <person name="Yin W.L."/>
            <person name="Huang T."/>
            <person name="Niu S.C."/>
            <person name="Liu Z.J."/>
        </authorList>
    </citation>
    <scope>NUCLEOTIDE SEQUENCE [LARGE SCALE GENOMIC DNA]</scope>
    <source>
        <strain evidence="1">Lindl</strain>
    </source>
</reference>
<dbReference type="EMBL" id="JAGFBR010000016">
    <property type="protein sequence ID" value="KAH0452914.1"/>
    <property type="molecule type" value="Genomic_DNA"/>
</dbReference>
<evidence type="ECO:0000313" key="1">
    <source>
        <dbReference type="EMBL" id="KAH0452914.1"/>
    </source>
</evidence>
<organism evidence="1 2">
    <name type="scientific">Dendrobium chrysotoxum</name>
    <name type="common">Orchid</name>
    <dbReference type="NCBI Taxonomy" id="161865"/>
    <lineage>
        <taxon>Eukaryota</taxon>
        <taxon>Viridiplantae</taxon>
        <taxon>Streptophyta</taxon>
        <taxon>Embryophyta</taxon>
        <taxon>Tracheophyta</taxon>
        <taxon>Spermatophyta</taxon>
        <taxon>Magnoliopsida</taxon>
        <taxon>Liliopsida</taxon>
        <taxon>Asparagales</taxon>
        <taxon>Orchidaceae</taxon>
        <taxon>Epidendroideae</taxon>
        <taxon>Malaxideae</taxon>
        <taxon>Dendrobiinae</taxon>
        <taxon>Dendrobium</taxon>
    </lineage>
</organism>